<comment type="caution">
    <text evidence="1">The sequence shown here is derived from an EMBL/GenBank/DDBJ whole genome shotgun (WGS) entry which is preliminary data.</text>
</comment>
<organism evidence="1 2">
    <name type="scientific">Mycena citricolor</name>
    <dbReference type="NCBI Taxonomy" id="2018698"/>
    <lineage>
        <taxon>Eukaryota</taxon>
        <taxon>Fungi</taxon>
        <taxon>Dikarya</taxon>
        <taxon>Basidiomycota</taxon>
        <taxon>Agaricomycotina</taxon>
        <taxon>Agaricomycetes</taxon>
        <taxon>Agaricomycetidae</taxon>
        <taxon>Agaricales</taxon>
        <taxon>Marasmiineae</taxon>
        <taxon>Mycenaceae</taxon>
        <taxon>Mycena</taxon>
    </lineage>
</organism>
<evidence type="ECO:0000313" key="2">
    <source>
        <dbReference type="Proteomes" id="UP001295794"/>
    </source>
</evidence>
<dbReference type="AlphaFoldDB" id="A0AAD2K5Y3"/>
<evidence type="ECO:0000313" key="1">
    <source>
        <dbReference type="EMBL" id="CAK5280660.1"/>
    </source>
</evidence>
<feature type="non-terminal residue" evidence="1">
    <location>
        <position position="1"/>
    </location>
</feature>
<keyword evidence="2" id="KW-1185">Reference proteome</keyword>
<gene>
    <name evidence="1" type="ORF">MYCIT1_LOCUS31226</name>
</gene>
<sequence>RMCTHSACYFSSLIRICERNKRPEMQYSVSDNIDDVTHPHVALFHFAICNFLRSSTPSPLLGQGDSCSGTRPARILATCRERSL</sequence>
<reference evidence="1" key="1">
    <citation type="submission" date="2023-11" db="EMBL/GenBank/DDBJ databases">
        <authorList>
            <person name="De Vega J J."/>
            <person name="De Vega J J."/>
        </authorList>
    </citation>
    <scope>NUCLEOTIDE SEQUENCE</scope>
</reference>
<proteinExistence type="predicted"/>
<dbReference type="EMBL" id="CAVNYO010000440">
    <property type="protein sequence ID" value="CAK5280660.1"/>
    <property type="molecule type" value="Genomic_DNA"/>
</dbReference>
<protein>
    <submittedName>
        <fullName evidence="1">Uncharacterized protein</fullName>
    </submittedName>
</protein>
<accession>A0AAD2K5Y3</accession>
<dbReference type="Proteomes" id="UP001295794">
    <property type="component" value="Unassembled WGS sequence"/>
</dbReference>
<name>A0AAD2K5Y3_9AGAR</name>